<dbReference type="PANTHER" id="PTHR43280:SF34">
    <property type="entry name" value="ARAC-FAMILY TRANSCRIPTIONAL REGULATOR"/>
    <property type="match status" value="1"/>
</dbReference>
<organism evidence="5 6">
    <name type="scientific">Candidatus Pristimantibacillus lignocellulolyticus</name>
    <dbReference type="NCBI Taxonomy" id="2994561"/>
    <lineage>
        <taxon>Bacteria</taxon>
        <taxon>Bacillati</taxon>
        <taxon>Bacillota</taxon>
        <taxon>Bacilli</taxon>
        <taxon>Bacillales</taxon>
        <taxon>Paenibacillaceae</taxon>
        <taxon>Candidatus Pristimantibacillus</taxon>
    </lineage>
</organism>
<protein>
    <submittedName>
        <fullName evidence="5">AraC family transcriptional regulator</fullName>
    </submittedName>
</protein>
<keyword evidence="2" id="KW-0238">DNA-binding</keyword>
<gene>
    <name evidence="5" type="ORF">NAG76_06220</name>
</gene>
<dbReference type="SUPFAM" id="SSF46689">
    <property type="entry name" value="Homeodomain-like"/>
    <property type="match status" value="2"/>
</dbReference>
<dbReference type="InterPro" id="IPR018062">
    <property type="entry name" value="HTH_AraC-typ_CS"/>
</dbReference>
<proteinExistence type="predicted"/>
<dbReference type="Gene3D" id="1.10.10.60">
    <property type="entry name" value="Homeodomain-like"/>
    <property type="match status" value="2"/>
</dbReference>
<dbReference type="GO" id="GO:0043565">
    <property type="term" value="F:sequence-specific DNA binding"/>
    <property type="evidence" value="ECO:0007669"/>
    <property type="project" value="InterPro"/>
</dbReference>
<dbReference type="InterPro" id="IPR009057">
    <property type="entry name" value="Homeodomain-like_sf"/>
</dbReference>
<dbReference type="AlphaFoldDB" id="A0A9J6ZI74"/>
<dbReference type="InterPro" id="IPR020449">
    <property type="entry name" value="Tscrpt_reg_AraC-type_HTH"/>
</dbReference>
<dbReference type="GO" id="GO:0003700">
    <property type="term" value="F:DNA-binding transcription factor activity"/>
    <property type="evidence" value="ECO:0007669"/>
    <property type="project" value="InterPro"/>
</dbReference>
<accession>A0A9J6ZI74</accession>
<evidence type="ECO:0000256" key="1">
    <source>
        <dbReference type="ARBA" id="ARBA00023015"/>
    </source>
</evidence>
<dbReference type="Proteomes" id="UP001056756">
    <property type="component" value="Chromosome"/>
</dbReference>
<dbReference type="PROSITE" id="PS00041">
    <property type="entry name" value="HTH_ARAC_FAMILY_1"/>
    <property type="match status" value="1"/>
</dbReference>
<evidence type="ECO:0000313" key="6">
    <source>
        <dbReference type="Proteomes" id="UP001056756"/>
    </source>
</evidence>
<evidence type="ECO:0000256" key="3">
    <source>
        <dbReference type="ARBA" id="ARBA00023163"/>
    </source>
</evidence>
<keyword evidence="3" id="KW-0804">Transcription</keyword>
<sequence>MNKLFELVVFGRLLFDAIGLPVFIIQPGRAIEAEYTDQSFHTNPYWSSIREQVAGYAYVLYPAEHPVHFTRSRLSYFFVNALDENQLAGTLVVGPYIHEKPQGDKWNEIITYLPQDNRREFLQLVEEIPLISSKRSVDLSRMIYYAVHKKLVDSSTSFPLESMLIPELDAEKKQLNAELSRRRRNGMLHSNLSHERVMLHYVRNGERERIRTFVTESIIAEDEFGVLSKRSRIRSEKNLMITGIALICRAAIEGGVHEEDALTLSDFYIQQLEEKETLQAISAIMTKVLFDFVDRVSEVRRGHYSHAIQTSIHEIANHLYGEITLERLATYTNFSPNYLSSLFKKEVGLTIAKYVQRERIEEAKRLLTLTDYPIADIAAWLNFNDQSYFNRVFKKWTGMAPKEYRKNER</sequence>
<dbReference type="SMART" id="SM00342">
    <property type="entry name" value="HTH_ARAC"/>
    <property type="match status" value="1"/>
</dbReference>
<dbReference type="InterPro" id="IPR018060">
    <property type="entry name" value="HTH_AraC"/>
</dbReference>
<evidence type="ECO:0000313" key="5">
    <source>
        <dbReference type="EMBL" id="URN95838.1"/>
    </source>
</evidence>
<dbReference type="PRINTS" id="PR00032">
    <property type="entry name" value="HTHARAC"/>
</dbReference>
<dbReference type="EMBL" id="CP097899">
    <property type="protein sequence ID" value="URN95838.1"/>
    <property type="molecule type" value="Genomic_DNA"/>
</dbReference>
<dbReference type="Pfam" id="PF12833">
    <property type="entry name" value="HTH_18"/>
    <property type="match status" value="1"/>
</dbReference>
<dbReference type="PANTHER" id="PTHR43280">
    <property type="entry name" value="ARAC-FAMILY TRANSCRIPTIONAL REGULATOR"/>
    <property type="match status" value="1"/>
</dbReference>
<keyword evidence="1" id="KW-0805">Transcription regulation</keyword>
<reference evidence="5" key="1">
    <citation type="submission" date="2022-05" db="EMBL/GenBank/DDBJ databases">
        <title>Novel bacterial taxa in a minimal lignocellulolytic consortium and its capacity to transform plastics disclosed by genome-resolved metagenomics.</title>
        <authorList>
            <person name="Rodriguez C.A.D."/>
            <person name="Diaz-Garcia L."/>
            <person name="Herrera K."/>
            <person name="Tarazona N.A."/>
            <person name="Sproer C."/>
            <person name="Overmann J."/>
            <person name="Jimenez D.J."/>
        </authorList>
    </citation>
    <scope>NUCLEOTIDE SEQUENCE</scope>
    <source>
        <strain evidence="5">MAG5</strain>
    </source>
</reference>
<feature type="domain" description="HTH araC/xylS-type" evidence="4">
    <location>
        <begin position="309"/>
        <end position="407"/>
    </location>
</feature>
<evidence type="ECO:0000259" key="4">
    <source>
        <dbReference type="PROSITE" id="PS01124"/>
    </source>
</evidence>
<dbReference type="PROSITE" id="PS01124">
    <property type="entry name" value="HTH_ARAC_FAMILY_2"/>
    <property type="match status" value="1"/>
</dbReference>
<dbReference type="KEGG" id="plig:NAG76_06220"/>
<evidence type="ECO:0000256" key="2">
    <source>
        <dbReference type="ARBA" id="ARBA00023125"/>
    </source>
</evidence>
<name>A0A9J6ZI74_9BACL</name>